<name>A0ABU6VJA9_9FABA</name>
<accession>A0ABU6VJA9</accession>
<comment type="caution">
    <text evidence="2">The sequence shown here is derived from an EMBL/GenBank/DDBJ whole genome shotgun (WGS) entry which is preliminary data.</text>
</comment>
<reference evidence="2 3" key="1">
    <citation type="journal article" date="2023" name="Plants (Basel)">
        <title>Bridging the Gap: Combining Genomics and Transcriptomics Approaches to Understand Stylosanthes scabra, an Orphan Legume from the Brazilian Caatinga.</title>
        <authorList>
            <person name="Ferreira-Neto J.R.C."/>
            <person name="da Silva M.D."/>
            <person name="Binneck E."/>
            <person name="de Melo N.F."/>
            <person name="da Silva R.H."/>
            <person name="de Melo A.L.T.M."/>
            <person name="Pandolfi V."/>
            <person name="Bustamante F.O."/>
            <person name="Brasileiro-Vidal A.C."/>
            <person name="Benko-Iseppon A.M."/>
        </authorList>
    </citation>
    <scope>NUCLEOTIDE SEQUENCE [LARGE SCALE GENOMIC DNA]</scope>
    <source>
        <tissue evidence="2">Leaves</tissue>
    </source>
</reference>
<evidence type="ECO:0000313" key="2">
    <source>
        <dbReference type="EMBL" id="MED6172253.1"/>
    </source>
</evidence>
<gene>
    <name evidence="2" type="ORF">PIB30_048300</name>
</gene>
<proteinExistence type="predicted"/>
<protein>
    <submittedName>
        <fullName evidence="2">Uncharacterized protein</fullName>
    </submittedName>
</protein>
<evidence type="ECO:0000256" key="1">
    <source>
        <dbReference type="SAM" id="MobiDB-lite"/>
    </source>
</evidence>
<organism evidence="2 3">
    <name type="scientific">Stylosanthes scabra</name>
    <dbReference type="NCBI Taxonomy" id="79078"/>
    <lineage>
        <taxon>Eukaryota</taxon>
        <taxon>Viridiplantae</taxon>
        <taxon>Streptophyta</taxon>
        <taxon>Embryophyta</taxon>
        <taxon>Tracheophyta</taxon>
        <taxon>Spermatophyta</taxon>
        <taxon>Magnoliopsida</taxon>
        <taxon>eudicotyledons</taxon>
        <taxon>Gunneridae</taxon>
        <taxon>Pentapetalae</taxon>
        <taxon>rosids</taxon>
        <taxon>fabids</taxon>
        <taxon>Fabales</taxon>
        <taxon>Fabaceae</taxon>
        <taxon>Papilionoideae</taxon>
        <taxon>50 kb inversion clade</taxon>
        <taxon>dalbergioids sensu lato</taxon>
        <taxon>Dalbergieae</taxon>
        <taxon>Pterocarpus clade</taxon>
        <taxon>Stylosanthes</taxon>
    </lineage>
</organism>
<evidence type="ECO:0000313" key="3">
    <source>
        <dbReference type="Proteomes" id="UP001341840"/>
    </source>
</evidence>
<sequence>MNHLLVDGHTPFSNWILRVQLPRHFVKQTDMKYDESTNPYEHLSDFEHSMICDGMIVEVKCQAFPITPTDWLATHSVPILCLTNGLSNDDFRKQLTTKPVWSRKEMQIIAKKFIHHEEVSRVVATTRNPQIHTAPQVKSQPHNPRDNQRDSGFKGQPKPLK</sequence>
<keyword evidence="3" id="KW-1185">Reference proteome</keyword>
<dbReference type="EMBL" id="JASCZI010151350">
    <property type="protein sequence ID" value="MED6172253.1"/>
    <property type="molecule type" value="Genomic_DNA"/>
</dbReference>
<feature type="compositionally biased region" description="Polar residues" evidence="1">
    <location>
        <begin position="127"/>
        <end position="142"/>
    </location>
</feature>
<dbReference type="Proteomes" id="UP001341840">
    <property type="component" value="Unassembled WGS sequence"/>
</dbReference>
<feature type="compositionally biased region" description="Basic and acidic residues" evidence="1">
    <location>
        <begin position="143"/>
        <end position="152"/>
    </location>
</feature>
<feature type="region of interest" description="Disordered" evidence="1">
    <location>
        <begin position="127"/>
        <end position="161"/>
    </location>
</feature>